<evidence type="ECO:0000256" key="2">
    <source>
        <dbReference type="ARBA" id="ARBA00022692"/>
    </source>
</evidence>
<feature type="transmembrane region" description="Helical" evidence="5">
    <location>
        <begin position="447"/>
        <end position="464"/>
    </location>
</feature>
<reference evidence="7" key="1">
    <citation type="submission" date="2009-11" db="EMBL/GenBank/DDBJ databases">
        <title>The complete chromosome 2 of Sphaerobacter thermophilus DSM 20745.</title>
        <authorList>
            <person name="Lucas S."/>
            <person name="Copeland A."/>
            <person name="Lapidus A."/>
            <person name="Glavina del Rio T."/>
            <person name="Dalin E."/>
            <person name="Tice H."/>
            <person name="Bruce D."/>
            <person name="Goodwin L."/>
            <person name="Pitluck S."/>
            <person name="Kyrpides N."/>
            <person name="Mavromatis K."/>
            <person name="Ivanova N."/>
            <person name="Mikhailova N."/>
            <person name="LaButti K.M."/>
            <person name="Clum A."/>
            <person name="Sun H.I."/>
            <person name="Brettin T."/>
            <person name="Detter J.C."/>
            <person name="Han C."/>
            <person name="Larimer F."/>
            <person name="Land M."/>
            <person name="Hauser L."/>
            <person name="Markowitz V."/>
            <person name="Cheng J.F."/>
            <person name="Hugenholtz P."/>
            <person name="Woyke T."/>
            <person name="Wu D."/>
            <person name="Steenblock K."/>
            <person name="Schneider S."/>
            <person name="Pukall R."/>
            <person name="Goeker M."/>
            <person name="Klenk H.P."/>
            <person name="Eisen J.A."/>
        </authorList>
    </citation>
    <scope>NUCLEOTIDE SEQUENCE [LARGE SCALE GENOMIC DNA]</scope>
    <source>
        <strain evidence="7">ATCC 49802 / DSM 20745 / S 6022</strain>
    </source>
</reference>
<dbReference type="RefSeq" id="WP_012872957.1">
    <property type="nucleotide sequence ID" value="NC_013524.1"/>
</dbReference>
<feature type="transmembrane region" description="Helical" evidence="5">
    <location>
        <begin position="266"/>
        <end position="288"/>
    </location>
</feature>
<dbReference type="STRING" id="479434.Sthe_2502"/>
<dbReference type="AlphaFoldDB" id="D1CAX0"/>
<dbReference type="GO" id="GO:0022857">
    <property type="term" value="F:transmembrane transporter activity"/>
    <property type="evidence" value="ECO:0007669"/>
    <property type="project" value="InterPro"/>
</dbReference>
<dbReference type="KEGG" id="sti:Sthe_2502"/>
<dbReference type="InterPro" id="IPR002293">
    <property type="entry name" value="AA/rel_permease1"/>
</dbReference>
<feature type="transmembrane region" description="Helical" evidence="5">
    <location>
        <begin position="312"/>
        <end position="338"/>
    </location>
</feature>
<comment type="subcellular location">
    <subcellularLocation>
        <location evidence="1">Membrane</location>
        <topology evidence="1">Multi-pass membrane protein</topology>
    </subcellularLocation>
</comment>
<dbReference type="InterPro" id="IPR053153">
    <property type="entry name" value="APC_K+_Transporter"/>
</dbReference>
<name>D1CAX0_SPHTD</name>
<dbReference type="Gene3D" id="1.20.1740.10">
    <property type="entry name" value="Amino acid/polyamine transporter I"/>
    <property type="match status" value="1"/>
</dbReference>
<protein>
    <submittedName>
        <fullName evidence="6">Amino acid transporter</fullName>
    </submittedName>
</protein>
<sequence length="625" mass="67353">MAEPTEPGSGIGRLYRQLRRLLIGPPLRTAQEAHERLTKTKALAILSSDAISSTAYATEEILLILVLAGAAAYGYVIPIGLAIAALLVIVGFSYRQTIFAYPQGGGSYIVTKDNLGTGPALVAGTSLLIDYTLTVAVSISSGVAAITSAAPGLKPYRVEIAVLAILALVIGNLRGIRESGSLFAVPTYLFIAGMAILIPLGIGAAWFGLFEPHPASHPVPPAQQGITLFLILRAFSSGCTALTGVEAISDGVPAFQPPEAKNAARTLGWMVAILGSLFLGITVLSYHFHLTPSEDQTILSQLARTVVDDSPFYLYIQATTAGILFLAANTSFADFPRLASFMARDRYLPTQFRYRGDRLAFSNGIIALGLAAAVLVVVFHANVNALIPLYAVGVFTAFTLSQASMTYRWWRREPPGRHRTIGMLINGTGAAVTGIVTLIIIATKFLSGAWIVICIQPLLIWLLTRIHRHYERVAAQLAVPAEPAASERPSWPGPLAAVVPIAGYNRATIRALDFAREITGDVTAVHVTSDPAEAEQLRQQWRDAKLDLPLVIIESPYRELVGPLLAYIEQLHAEKGDTLMVVVPEFVPAHLYELPLHNQTAWRLRTALWTHPGIIVTTVPYHVSS</sequence>
<feature type="transmembrane region" description="Helical" evidence="5">
    <location>
        <begin position="188"/>
        <end position="210"/>
    </location>
</feature>
<evidence type="ECO:0000256" key="3">
    <source>
        <dbReference type="ARBA" id="ARBA00022989"/>
    </source>
</evidence>
<proteinExistence type="predicted"/>
<dbReference type="Proteomes" id="UP000002027">
    <property type="component" value="Chromosome 2"/>
</dbReference>
<feature type="transmembrane region" description="Helical" evidence="5">
    <location>
        <begin position="359"/>
        <end position="381"/>
    </location>
</feature>
<dbReference type="InParanoid" id="D1CAX0"/>
<dbReference type="Pfam" id="PF13520">
    <property type="entry name" value="AA_permease_2"/>
    <property type="match status" value="1"/>
</dbReference>
<evidence type="ECO:0000256" key="1">
    <source>
        <dbReference type="ARBA" id="ARBA00004141"/>
    </source>
</evidence>
<dbReference type="PANTHER" id="PTHR47704:SF1">
    <property type="entry name" value="POTASSIUM TRANSPORTER KIMA"/>
    <property type="match status" value="1"/>
</dbReference>
<feature type="transmembrane region" description="Helical" evidence="5">
    <location>
        <begin position="156"/>
        <end position="176"/>
    </location>
</feature>
<evidence type="ECO:0000313" key="6">
    <source>
        <dbReference type="EMBL" id="ACZ39917.1"/>
    </source>
</evidence>
<keyword evidence="4 5" id="KW-0472">Membrane</keyword>
<feature type="transmembrane region" description="Helical" evidence="5">
    <location>
        <begin position="222"/>
        <end position="245"/>
    </location>
</feature>
<feature type="transmembrane region" description="Helical" evidence="5">
    <location>
        <begin position="387"/>
        <end position="409"/>
    </location>
</feature>
<dbReference type="eggNOG" id="COG0531">
    <property type="taxonomic scope" value="Bacteria"/>
</dbReference>
<feature type="transmembrane region" description="Helical" evidence="5">
    <location>
        <begin position="61"/>
        <end position="94"/>
    </location>
</feature>
<dbReference type="GO" id="GO:0016020">
    <property type="term" value="C:membrane"/>
    <property type="evidence" value="ECO:0007669"/>
    <property type="project" value="UniProtKB-SubCell"/>
</dbReference>
<evidence type="ECO:0000256" key="4">
    <source>
        <dbReference type="ARBA" id="ARBA00023136"/>
    </source>
</evidence>
<organism evidence="6 7">
    <name type="scientific">Sphaerobacter thermophilus (strain ATCC 49802 / DSM 20745 / KCCM 41009 / NCIMB 13125 / S 6022)</name>
    <dbReference type="NCBI Taxonomy" id="479434"/>
    <lineage>
        <taxon>Bacteria</taxon>
        <taxon>Pseudomonadati</taxon>
        <taxon>Thermomicrobiota</taxon>
        <taxon>Thermomicrobia</taxon>
        <taxon>Sphaerobacterales</taxon>
        <taxon>Sphaerobacterineae</taxon>
        <taxon>Sphaerobacteraceae</taxon>
        <taxon>Sphaerobacter</taxon>
    </lineage>
</organism>
<reference evidence="6 7" key="2">
    <citation type="journal article" date="2010" name="Stand. Genomic Sci.">
        <title>Complete genome sequence of Desulfohalobium retbaense type strain (HR(100)).</title>
        <authorList>
            <person name="Spring S."/>
            <person name="Nolan M."/>
            <person name="Lapidus A."/>
            <person name="Glavina Del Rio T."/>
            <person name="Copeland A."/>
            <person name="Tice H."/>
            <person name="Cheng J.F."/>
            <person name="Lucas S."/>
            <person name="Land M."/>
            <person name="Chen F."/>
            <person name="Bruce D."/>
            <person name="Goodwin L."/>
            <person name="Pitluck S."/>
            <person name="Ivanova N."/>
            <person name="Mavromatis K."/>
            <person name="Mikhailova N."/>
            <person name="Pati A."/>
            <person name="Chen A."/>
            <person name="Palaniappan K."/>
            <person name="Hauser L."/>
            <person name="Chang Y.J."/>
            <person name="Jeffries C.D."/>
            <person name="Munk C."/>
            <person name="Kiss H."/>
            <person name="Chain P."/>
            <person name="Han C."/>
            <person name="Brettin T."/>
            <person name="Detter J.C."/>
            <person name="Schuler E."/>
            <person name="Goker M."/>
            <person name="Rohde M."/>
            <person name="Bristow J."/>
            <person name="Eisen J.A."/>
            <person name="Markowitz V."/>
            <person name="Hugenholtz P."/>
            <person name="Kyrpides N.C."/>
            <person name="Klenk H.P."/>
        </authorList>
    </citation>
    <scope>NUCLEOTIDE SEQUENCE [LARGE SCALE GENOMIC DNA]</scope>
    <source>
        <strain evidence="7">ATCC 49802 / DSM 20745 / S 6022</strain>
    </source>
</reference>
<keyword evidence="2 5" id="KW-0812">Transmembrane</keyword>
<keyword evidence="7" id="KW-1185">Reference proteome</keyword>
<gene>
    <name evidence="6" type="ordered locus">Sthe_2502</name>
</gene>
<evidence type="ECO:0000256" key="5">
    <source>
        <dbReference type="SAM" id="Phobius"/>
    </source>
</evidence>
<evidence type="ECO:0000313" key="7">
    <source>
        <dbReference type="Proteomes" id="UP000002027"/>
    </source>
</evidence>
<dbReference type="EMBL" id="CP001824">
    <property type="protein sequence ID" value="ACZ39917.1"/>
    <property type="molecule type" value="Genomic_DNA"/>
</dbReference>
<dbReference type="PANTHER" id="PTHR47704">
    <property type="entry name" value="POTASSIUM TRANSPORTER KIMA"/>
    <property type="match status" value="1"/>
</dbReference>
<dbReference type="FunCoup" id="D1CAX0">
    <property type="interactions" value="3"/>
</dbReference>
<accession>D1CAX0</accession>
<keyword evidence="3 5" id="KW-1133">Transmembrane helix</keyword>
<dbReference type="HOGENOM" id="CLU_017999_1_1_0"/>
<feature type="transmembrane region" description="Helical" evidence="5">
    <location>
        <begin position="421"/>
        <end position="441"/>
    </location>
</feature>